<dbReference type="InterPro" id="IPR035906">
    <property type="entry name" value="MetI-like_sf"/>
</dbReference>
<comment type="function">
    <text evidence="1 11">Part of the binding-protein-dependent transport system for molybdenum; probably responsible for the translocation of the substrate across the membrane.</text>
</comment>
<feature type="transmembrane region" description="Helical" evidence="10">
    <location>
        <begin position="12"/>
        <end position="35"/>
    </location>
</feature>
<evidence type="ECO:0000256" key="3">
    <source>
        <dbReference type="ARBA" id="ARBA00007069"/>
    </source>
</evidence>
<comment type="caution">
    <text evidence="13">The sequence shown here is derived from an EMBL/GenBank/DDBJ whole genome shotgun (WGS) entry which is preliminary data.</text>
</comment>
<dbReference type="PANTHER" id="PTHR30183">
    <property type="entry name" value="MOLYBDENUM TRANSPORT SYSTEM PERMEASE PROTEIN MODB"/>
    <property type="match status" value="1"/>
</dbReference>
<feature type="domain" description="ABC transmembrane type-1" evidence="12">
    <location>
        <begin position="8"/>
        <end position="212"/>
    </location>
</feature>
<keyword evidence="6 11" id="KW-0500">Molybdenum</keyword>
<keyword evidence="7 10" id="KW-0812">Transmembrane</keyword>
<dbReference type="Proteomes" id="UP001501207">
    <property type="component" value="Unassembled WGS sequence"/>
</dbReference>
<dbReference type="NCBIfam" id="TIGR02141">
    <property type="entry name" value="modB_ABC"/>
    <property type="match status" value="1"/>
</dbReference>
<dbReference type="InterPro" id="IPR011867">
    <property type="entry name" value="ModB_ABC"/>
</dbReference>
<gene>
    <name evidence="13" type="primary">modB</name>
    <name evidence="13" type="ORF">GCM10023143_12660</name>
</gene>
<dbReference type="PANTHER" id="PTHR30183:SF8">
    <property type="entry name" value="MOLYBDENUM TRANSPORT SYSTEM PERMEASE"/>
    <property type="match status" value="1"/>
</dbReference>
<evidence type="ECO:0000256" key="10">
    <source>
        <dbReference type="RuleBase" id="RU363032"/>
    </source>
</evidence>
<evidence type="ECO:0000256" key="11">
    <source>
        <dbReference type="RuleBase" id="RU365097"/>
    </source>
</evidence>
<evidence type="ECO:0000256" key="9">
    <source>
        <dbReference type="ARBA" id="ARBA00023136"/>
    </source>
</evidence>
<dbReference type="InterPro" id="IPR000515">
    <property type="entry name" value="MetI-like"/>
</dbReference>
<keyword evidence="14" id="KW-1185">Reference proteome</keyword>
<accession>A0ABP8FLD0</accession>
<protein>
    <recommendedName>
        <fullName evidence="11">Molybdenum transport system permease</fullName>
    </recommendedName>
</protein>
<dbReference type="Gene3D" id="1.10.3720.10">
    <property type="entry name" value="MetI-like"/>
    <property type="match status" value="1"/>
</dbReference>
<evidence type="ECO:0000259" key="12">
    <source>
        <dbReference type="PROSITE" id="PS50928"/>
    </source>
</evidence>
<evidence type="ECO:0000256" key="5">
    <source>
        <dbReference type="ARBA" id="ARBA00022475"/>
    </source>
</evidence>
<evidence type="ECO:0000256" key="8">
    <source>
        <dbReference type="ARBA" id="ARBA00022989"/>
    </source>
</evidence>
<keyword evidence="9 10" id="KW-0472">Membrane</keyword>
<dbReference type="Pfam" id="PF00528">
    <property type="entry name" value="BPD_transp_1"/>
    <property type="match status" value="1"/>
</dbReference>
<evidence type="ECO:0000256" key="4">
    <source>
        <dbReference type="ARBA" id="ARBA00022448"/>
    </source>
</evidence>
<comment type="subcellular location">
    <subcellularLocation>
        <location evidence="2 10">Cell membrane</location>
        <topology evidence="2 10">Multi-pass membrane protein</topology>
    </subcellularLocation>
</comment>
<feature type="transmembrane region" description="Helical" evidence="10">
    <location>
        <begin position="85"/>
        <end position="105"/>
    </location>
</feature>
<dbReference type="SUPFAM" id="SSF161098">
    <property type="entry name" value="MetI-like"/>
    <property type="match status" value="1"/>
</dbReference>
<feature type="transmembrane region" description="Helical" evidence="10">
    <location>
        <begin position="145"/>
        <end position="167"/>
    </location>
</feature>
<keyword evidence="8 10" id="KW-1133">Transmembrane helix</keyword>
<reference evidence="14" key="1">
    <citation type="journal article" date="2019" name="Int. J. Syst. Evol. Microbiol.">
        <title>The Global Catalogue of Microorganisms (GCM) 10K type strain sequencing project: providing services to taxonomists for standard genome sequencing and annotation.</title>
        <authorList>
            <consortium name="The Broad Institute Genomics Platform"/>
            <consortium name="The Broad Institute Genome Sequencing Center for Infectious Disease"/>
            <person name="Wu L."/>
            <person name="Ma J."/>
        </authorList>
    </citation>
    <scope>NUCLEOTIDE SEQUENCE [LARGE SCALE GENOMIC DNA]</scope>
    <source>
        <strain evidence="14">JCM 17664</strain>
    </source>
</reference>
<feature type="transmembrane region" description="Helical" evidence="10">
    <location>
        <begin position="194"/>
        <end position="215"/>
    </location>
</feature>
<proteinExistence type="inferred from homology"/>
<keyword evidence="4 10" id="KW-0813">Transport</keyword>
<sequence>MAIAYQPLWLTLRLAVVATGLLLLVGVPLAAWLAASTSRFKAVFEAVVSLPLVLPPSVLGFYLLLAFSPTGRFGGLLSSLFDIRLVFSFGGLVLGSVIYSLPFMVHPVQAGLQSVPASLKEASYTLGKSRLRTFFSVLLPNIKPALLTGTVLSFAHTIGEFGVVLMIGGNIPGKTRVASIAVYDEVEASNYPAAHVYALLLLLVSFGILLLVYTLNRRLFKS</sequence>
<dbReference type="EMBL" id="BAABFN010000002">
    <property type="protein sequence ID" value="GAA4306611.1"/>
    <property type="molecule type" value="Genomic_DNA"/>
</dbReference>
<evidence type="ECO:0000256" key="7">
    <source>
        <dbReference type="ARBA" id="ARBA00022692"/>
    </source>
</evidence>
<dbReference type="CDD" id="cd06261">
    <property type="entry name" value="TM_PBP2"/>
    <property type="match status" value="1"/>
</dbReference>
<name>A0ABP8FLD0_9BACT</name>
<comment type="similarity">
    <text evidence="3 11">Belongs to the binding-protein-dependent transport system permease family. CysTW subfamily.</text>
</comment>
<evidence type="ECO:0000256" key="2">
    <source>
        <dbReference type="ARBA" id="ARBA00004651"/>
    </source>
</evidence>
<evidence type="ECO:0000256" key="6">
    <source>
        <dbReference type="ARBA" id="ARBA00022505"/>
    </source>
</evidence>
<dbReference type="RefSeq" id="WP_344977217.1">
    <property type="nucleotide sequence ID" value="NZ_BAABFN010000002.1"/>
</dbReference>
<evidence type="ECO:0000313" key="13">
    <source>
        <dbReference type="EMBL" id="GAA4306611.1"/>
    </source>
</evidence>
<evidence type="ECO:0000313" key="14">
    <source>
        <dbReference type="Proteomes" id="UP001501207"/>
    </source>
</evidence>
<dbReference type="PROSITE" id="PS50928">
    <property type="entry name" value="ABC_TM1"/>
    <property type="match status" value="1"/>
</dbReference>
<keyword evidence="5 11" id="KW-1003">Cell membrane</keyword>
<organism evidence="13 14">
    <name type="scientific">Compostibacter hankyongensis</name>
    <dbReference type="NCBI Taxonomy" id="1007089"/>
    <lineage>
        <taxon>Bacteria</taxon>
        <taxon>Pseudomonadati</taxon>
        <taxon>Bacteroidota</taxon>
        <taxon>Chitinophagia</taxon>
        <taxon>Chitinophagales</taxon>
        <taxon>Chitinophagaceae</taxon>
        <taxon>Compostibacter</taxon>
    </lineage>
</organism>
<feature type="transmembrane region" description="Helical" evidence="10">
    <location>
        <begin position="42"/>
        <end position="65"/>
    </location>
</feature>
<evidence type="ECO:0000256" key="1">
    <source>
        <dbReference type="ARBA" id="ARBA00002949"/>
    </source>
</evidence>